<dbReference type="GO" id="GO:0009307">
    <property type="term" value="P:DNA restriction-modification system"/>
    <property type="evidence" value="ECO:0007669"/>
    <property type="project" value="InterPro"/>
</dbReference>
<keyword evidence="1" id="KW-0808">Transferase</keyword>
<dbReference type="InterPro" id="IPR008593">
    <property type="entry name" value="Dam_MeTrfase"/>
</dbReference>
<organism evidence="1">
    <name type="scientific">viral metagenome</name>
    <dbReference type="NCBI Taxonomy" id="1070528"/>
    <lineage>
        <taxon>unclassified sequences</taxon>
        <taxon>metagenomes</taxon>
        <taxon>organismal metagenomes</taxon>
    </lineage>
</organism>
<evidence type="ECO:0000313" key="1">
    <source>
        <dbReference type="EMBL" id="QJA93818.1"/>
    </source>
</evidence>
<dbReference type="GO" id="GO:0003677">
    <property type="term" value="F:DNA binding"/>
    <property type="evidence" value="ECO:0007669"/>
    <property type="project" value="InterPro"/>
</dbReference>
<gene>
    <name evidence="1" type="ORF">MM415B04109_0002</name>
</gene>
<protein>
    <submittedName>
        <fullName evidence="1">Putative methyltransferase</fullName>
    </submittedName>
</protein>
<dbReference type="AlphaFoldDB" id="A0A6M3LLJ9"/>
<sequence>MTMPAQKPGRSKQDYATPPALLEAVLDQFGIEAWAWDLAADTTNAVCLHYFSLLDDSLKQDWAAVLEGGWGWLNPPFAHIRPWVQKAHEEQQQRGAHVAMLLPAGVGANWWRDWVHEKAAIYFLNGRLTFVGETTPYPKDCAIVVYGAGSPCYEVWNWRAAS</sequence>
<keyword evidence="1" id="KW-0489">Methyltransferase</keyword>
<dbReference type="GO" id="GO:0009007">
    <property type="term" value="F:site-specific DNA-methyltransferase (adenine-specific) activity"/>
    <property type="evidence" value="ECO:0007669"/>
    <property type="project" value="InterPro"/>
</dbReference>
<dbReference type="GO" id="GO:0032259">
    <property type="term" value="P:methylation"/>
    <property type="evidence" value="ECO:0007669"/>
    <property type="project" value="UniProtKB-KW"/>
</dbReference>
<accession>A0A6M3LLJ9</accession>
<dbReference type="Pfam" id="PF05869">
    <property type="entry name" value="Dam"/>
    <property type="match status" value="1"/>
</dbReference>
<name>A0A6M3LLJ9_9ZZZZ</name>
<dbReference type="EMBL" id="MT143180">
    <property type="protein sequence ID" value="QJA93818.1"/>
    <property type="molecule type" value="Genomic_DNA"/>
</dbReference>
<reference evidence="1" key="1">
    <citation type="submission" date="2020-03" db="EMBL/GenBank/DDBJ databases">
        <title>The deep terrestrial virosphere.</title>
        <authorList>
            <person name="Holmfeldt K."/>
            <person name="Nilsson E."/>
            <person name="Simone D."/>
            <person name="Lopez-Fernandez M."/>
            <person name="Wu X."/>
            <person name="de Brujin I."/>
            <person name="Lundin D."/>
            <person name="Andersson A."/>
            <person name="Bertilsson S."/>
            <person name="Dopson M."/>
        </authorList>
    </citation>
    <scope>NUCLEOTIDE SEQUENCE</scope>
    <source>
        <strain evidence="1">MM415B04109</strain>
    </source>
</reference>
<proteinExistence type="predicted"/>